<dbReference type="GO" id="GO:0006508">
    <property type="term" value="P:proteolysis"/>
    <property type="evidence" value="ECO:0007669"/>
    <property type="project" value="UniProtKB-KW"/>
</dbReference>
<comment type="catalytic activity">
    <reaction evidence="1">
        <text>Cleavage of a beta-linked Asp residue from the N-terminus of a polypeptide.</text>
        <dbReference type="EC" id="3.4.19.5"/>
    </reaction>
</comment>
<reference evidence="9 10" key="1">
    <citation type="submission" date="2007-08" db="EMBL/GenBank/DDBJ databases">
        <title>Complete sequence of Roseiflexus castenholzii DSM 13941.</title>
        <authorList>
            <consortium name="US DOE Joint Genome Institute"/>
            <person name="Copeland A."/>
            <person name="Lucas S."/>
            <person name="Lapidus A."/>
            <person name="Barry K."/>
            <person name="Glavina del Rio T."/>
            <person name="Dalin E."/>
            <person name="Tice H."/>
            <person name="Pitluck S."/>
            <person name="Thompson L.S."/>
            <person name="Brettin T."/>
            <person name="Bruce D."/>
            <person name="Detter J.C."/>
            <person name="Han C."/>
            <person name="Tapia R."/>
            <person name="Schmutz J."/>
            <person name="Larimer F."/>
            <person name="Land M."/>
            <person name="Hauser L."/>
            <person name="Kyrpides N."/>
            <person name="Mikhailova N."/>
            <person name="Bryant D.A."/>
            <person name="Hanada S."/>
            <person name="Tsukatani Y."/>
            <person name="Richardson P."/>
        </authorList>
    </citation>
    <scope>NUCLEOTIDE SEQUENCE [LARGE SCALE GENOMIC DNA]</scope>
    <source>
        <strain evidence="10">DSM 13941 / HLO8</strain>
    </source>
</reference>
<dbReference type="HOGENOM" id="CLU_021603_1_0_0"/>
<protein>
    <submittedName>
        <fullName evidence="9">Asparaginase</fullName>
        <ecNumber evidence="9">3.5.1.1</ecNumber>
    </submittedName>
</protein>
<dbReference type="SUPFAM" id="SSF56235">
    <property type="entry name" value="N-terminal nucleophile aminohydrolases (Ntn hydrolases)"/>
    <property type="match status" value="1"/>
</dbReference>
<dbReference type="EC" id="3.5.1.1" evidence="9"/>
<dbReference type="Proteomes" id="UP000000263">
    <property type="component" value="Chromosome"/>
</dbReference>
<dbReference type="GO" id="GO:0004067">
    <property type="term" value="F:asparaginase activity"/>
    <property type="evidence" value="ECO:0007669"/>
    <property type="project" value="UniProtKB-EC"/>
</dbReference>
<dbReference type="OrthoDB" id="9780217at2"/>
<feature type="active site" description="Nucleophile" evidence="6">
    <location>
        <position position="204"/>
    </location>
</feature>
<dbReference type="EMBL" id="CP000804">
    <property type="protein sequence ID" value="ABU56475.1"/>
    <property type="molecule type" value="Genomic_DNA"/>
</dbReference>
<keyword evidence="4" id="KW-0068">Autocatalytic cleavage</keyword>
<dbReference type="InterPro" id="IPR033844">
    <property type="entry name" value="ASRGL1_meta"/>
</dbReference>
<evidence type="ECO:0000256" key="1">
    <source>
        <dbReference type="ARBA" id="ARBA00000306"/>
    </source>
</evidence>
<dbReference type="Pfam" id="PF01112">
    <property type="entry name" value="Asparaginase_2"/>
    <property type="match status" value="1"/>
</dbReference>
<accession>A7NG88</accession>
<comment type="catalytic activity">
    <reaction evidence="5">
        <text>L-asparagine + H2O = L-aspartate + NH4(+)</text>
        <dbReference type="Rhea" id="RHEA:21016"/>
        <dbReference type="ChEBI" id="CHEBI:15377"/>
        <dbReference type="ChEBI" id="CHEBI:28938"/>
        <dbReference type="ChEBI" id="CHEBI:29991"/>
        <dbReference type="ChEBI" id="CHEBI:58048"/>
        <dbReference type="EC" id="3.5.1.1"/>
    </reaction>
</comment>
<dbReference type="RefSeq" id="WP_011997879.1">
    <property type="nucleotide sequence ID" value="NC_009767.1"/>
</dbReference>
<evidence type="ECO:0000313" key="10">
    <source>
        <dbReference type="Proteomes" id="UP000000263"/>
    </source>
</evidence>
<dbReference type="PANTHER" id="PTHR10188:SF6">
    <property type="entry name" value="N(4)-(BETA-N-ACETYLGLUCOSAMINYL)-L-ASPARAGINASE"/>
    <property type="match status" value="1"/>
</dbReference>
<feature type="binding site" evidence="7">
    <location>
        <begin position="255"/>
        <end position="258"/>
    </location>
    <ligand>
        <name>substrate</name>
    </ligand>
</feature>
<evidence type="ECO:0000256" key="7">
    <source>
        <dbReference type="PIRSR" id="PIRSR600246-2"/>
    </source>
</evidence>
<gene>
    <name evidence="9" type="ordered locus">Rcas_0343</name>
</gene>
<dbReference type="STRING" id="383372.Rcas_0343"/>
<evidence type="ECO:0000256" key="3">
    <source>
        <dbReference type="ARBA" id="ARBA00022801"/>
    </source>
</evidence>
<dbReference type="FunFam" id="3.60.20.30:FF:000001">
    <property type="entry name" value="Isoaspartyl peptidase/L-asparaginase"/>
    <property type="match status" value="1"/>
</dbReference>
<sequence length="334" mass="35279">MPIALVVHGGAWDIPDDEVEPHLAGCRRALMVGWEALSSGASALDAVESAVRVMEDDPAFDSGVGSVLNRNGLVELDAALMDGATLRSGAVAAVRGVRNPVTLARRVLDSEAVLLVGQGAEHFADAVGIERCANEDLVVPRERMRWEELRHREAYRTPDAFQRPPGEIAGQRGIVWGGSDRETAYAASLHAEHHPLRCDQPGDTVGAVALDRYGNLAVATSTGGTPFKLPGRVGDTPLIGAGLYADVQTGGCASTGWGESIIKVLLAKTATDLLGAGHAPADAARMAIERLEQRVYGLGGVILLDVRGRIGFAFNTPRMAYAYCIEGREIVTGV</sequence>
<dbReference type="InterPro" id="IPR029055">
    <property type="entry name" value="Ntn_hydrolases_N"/>
</dbReference>
<dbReference type="KEGG" id="rca:Rcas_0343"/>
<dbReference type="CDD" id="cd04702">
    <property type="entry name" value="ASRGL1_like"/>
    <property type="match status" value="1"/>
</dbReference>
<keyword evidence="10" id="KW-1185">Reference proteome</keyword>
<evidence type="ECO:0000256" key="8">
    <source>
        <dbReference type="PIRSR" id="PIRSR600246-3"/>
    </source>
</evidence>
<name>A7NG88_ROSCS</name>
<dbReference type="Gene3D" id="3.60.20.30">
    <property type="entry name" value="(Glycosyl)asparaginase"/>
    <property type="match status" value="1"/>
</dbReference>
<evidence type="ECO:0000256" key="6">
    <source>
        <dbReference type="PIRSR" id="PIRSR600246-1"/>
    </source>
</evidence>
<evidence type="ECO:0000256" key="4">
    <source>
        <dbReference type="ARBA" id="ARBA00022813"/>
    </source>
</evidence>
<evidence type="ECO:0000256" key="5">
    <source>
        <dbReference type="ARBA" id="ARBA00049366"/>
    </source>
</evidence>
<feature type="binding site" evidence="7">
    <location>
        <begin position="232"/>
        <end position="235"/>
    </location>
    <ligand>
        <name>substrate</name>
    </ligand>
</feature>
<evidence type="ECO:0000256" key="2">
    <source>
        <dbReference type="ARBA" id="ARBA00022670"/>
    </source>
</evidence>
<evidence type="ECO:0000313" key="9">
    <source>
        <dbReference type="EMBL" id="ABU56475.1"/>
    </source>
</evidence>
<dbReference type="eggNOG" id="COG1446">
    <property type="taxonomic scope" value="Bacteria"/>
</dbReference>
<keyword evidence="2" id="KW-0645">Protease</keyword>
<dbReference type="InterPro" id="IPR000246">
    <property type="entry name" value="Peptidase_T2"/>
</dbReference>
<dbReference type="AlphaFoldDB" id="A7NG88"/>
<keyword evidence="3 9" id="KW-0378">Hydrolase</keyword>
<dbReference type="GO" id="GO:0008798">
    <property type="term" value="F:beta-aspartyl-peptidase activity"/>
    <property type="evidence" value="ECO:0007669"/>
    <property type="project" value="UniProtKB-EC"/>
</dbReference>
<dbReference type="PANTHER" id="PTHR10188">
    <property type="entry name" value="L-ASPARAGINASE"/>
    <property type="match status" value="1"/>
</dbReference>
<organism evidence="9 10">
    <name type="scientific">Roseiflexus castenholzii (strain DSM 13941 / HLO8)</name>
    <dbReference type="NCBI Taxonomy" id="383372"/>
    <lineage>
        <taxon>Bacteria</taxon>
        <taxon>Bacillati</taxon>
        <taxon>Chloroflexota</taxon>
        <taxon>Chloroflexia</taxon>
        <taxon>Chloroflexales</taxon>
        <taxon>Roseiflexineae</taxon>
        <taxon>Roseiflexaceae</taxon>
        <taxon>Roseiflexus</taxon>
    </lineage>
</organism>
<dbReference type="GO" id="GO:0005737">
    <property type="term" value="C:cytoplasm"/>
    <property type="evidence" value="ECO:0007669"/>
    <property type="project" value="TreeGrafter"/>
</dbReference>
<proteinExistence type="predicted"/>
<feature type="site" description="Cleavage; by autolysis" evidence="8">
    <location>
        <begin position="203"/>
        <end position="204"/>
    </location>
</feature>